<dbReference type="Pfam" id="PF04616">
    <property type="entry name" value="Glyco_hydro_43"/>
    <property type="match status" value="1"/>
</dbReference>
<evidence type="ECO:0000256" key="1">
    <source>
        <dbReference type="ARBA" id="ARBA00009865"/>
    </source>
</evidence>
<evidence type="ECO:0000256" key="3">
    <source>
        <dbReference type="ARBA" id="ARBA00022801"/>
    </source>
</evidence>
<dbReference type="GO" id="GO:0004553">
    <property type="term" value="F:hydrolase activity, hydrolyzing O-glycosyl compounds"/>
    <property type="evidence" value="ECO:0007669"/>
    <property type="project" value="InterPro"/>
</dbReference>
<protein>
    <submittedName>
        <fullName evidence="6">Hydrolase</fullName>
    </submittedName>
</protein>
<comment type="caution">
    <text evidence="6">The sequence shown here is derived from an EMBL/GenBank/DDBJ whole genome shotgun (WGS) entry which is preliminary data.</text>
</comment>
<evidence type="ECO:0000256" key="5">
    <source>
        <dbReference type="ARBA" id="ARBA00023295"/>
    </source>
</evidence>
<dbReference type="PRINTS" id="PR00081">
    <property type="entry name" value="GDHRDH"/>
</dbReference>
<dbReference type="PANTHER" id="PTHR43817">
    <property type="entry name" value="GLYCOSYL HYDROLASE"/>
    <property type="match status" value="1"/>
</dbReference>
<keyword evidence="7" id="KW-1185">Reference proteome</keyword>
<dbReference type="Gene3D" id="3.40.50.720">
    <property type="entry name" value="NAD(P)-binding Rossmann-like Domain"/>
    <property type="match status" value="1"/>
</dbReference>
<dbReference type="InterPro" id="IPR006710">
    <property type="entry name" value="Glyco_hydro_43"/>
</dbReference>
<dbReference type="Proteomes" id="UP000076837">
    <property type="component" value="Unassembled WGS sequence"/>
</dbReference>
<dbReference type="InterPro" id="IPR002347">
    <property type="entry name" value="SDR_fam"/>
</dbReference>
<keyword evidence="5" id="KW-0326">Glycosidase</keyword>
<dbReference type="GO" id="GO:0005975">
    <property type="term" value="P:carbohydrate metabolic process"/>
    <property type="evidence" value="ECO:0007669"/>
    <property type="project" value="InterPro"/>
</dbReference>
<keyword evidence="3 6" id="KW-0378">Hydrolase</keyword>
<dbReference type="InterPro" id="IPR020904">
    <property type="entry name" value="Sc_DH/Rdtase_CS"/>
</dbReference>
<dbReference type="Pfam" id="PF13561">
    <property type="entry name" value="adh_short_C2"/>
    <property type="match status" value="1"/>
</dbReference>
<dbReference type="AlphaFoldDB" id="A0A162X301"/>
<dbReference type="EMBL" id="JYNV01000295">
    <property type="protein sequence ID" value="KZM19330.1"/>
    <property type="molecule type" value="Genomic_DNA"/>
</dbReference>
<accession>A0A162X301</accession>
<reference evidence="6 7" key="1">
    <citation type="journal article" date="2016" name="Sci. Rep.">
        <title>Draft genome sequencing and secretome analysis of fungal phytopathogen Ascochyta rabiei provides insight into the necrotrophic effector repertoire.</title>
        <authorList>
            <person name="Verma S."/>
            <person name="Gazara R.K."/>
            <person name="Nizam S."/>
            <person name="Parween S."/>
            <person name="Chattopadhyay D."/>
            <person name="Verma P.K."/>
        </authorList>
    </citation>
    <scope>NUCLEOTIDE SEQUENCE [LARGE SCALE GENOMIC DNA]</scope>
    <source>
        <strain evidence="6 7">ArDII</strain>
    </source>
</reference>
<evidence type="ECO:0000256" key="2">
    <source>
        <dbReference type="ARBA" id="ARBA00022729"/>
    </source>
</evidence>
<dbReference type="SUPFAM" id="SSF75005">
    <property type="entry name" value="Arabinanase/levansucrase/invertase"/>
    <property type="match status" value="1"/>
</dbReference>
<dbReference type="PRINTS" id="PR00080">
    <property type="entry name" value="SDRFAMILY"/>
</dbReference>
<dbReference type="CDD" id="cd18820">
    <property type="entry name" value="GH43_LbAraf43-like"/>
    <property type="match status" value="1"/>
</dbReference>
<dbReference type="PANTHER" id="PTHR43817:SF1">
    <property type="entry name" value="HYDROLASE, FAMILY 43, PUTATIVE (AFU_ORTHOLOGUE AFUA_3G01660)-RELATED"/>
    <property type="match status" value="1"/>
</dbReference>
<sequence length="620" mass="66051">MMSDIPSQPPSRGLAGKVAIVTGAGCAGEGIGNGRAISIMLADEGCNVLCLDLNLKWAQKTADMATARTQKAKALPLKSDVTNAEDCEAAVETALKEFGRLDILVNNVGIGGAAGTAVDVDMEAWAKGLEINVSSMVRMAKCCIPAMQKNDGEIRGSIVNMGSVAGLKGGTPHLLYPTSKGAVVNMTRAMAAHHAPDGIRVNCVCPGMLYTPMMYAGGMSDEAREARRKRSLLGTEGNGWDTACAVTFLASDHARWITGAILPVDAGTTAAVGKAKVKKITDLDKPKMVSERCHFSKMKFLQTVSTCVLALSSLVSAASFSNPLKKTDGSDPHIVWTGGYYYLMTTTWTNLQITRAKTLEGLKNGEKKIVWTDTNTNRNANMWAPELQYFDGLWYIYYTAGSSANLDLQRPHVLKGGADPFQSYSFLATLTNTWGIDGSIVRFSSWGNYFVWSCMSDSLQSLCIAPLTSPGKIGATKVLSQPTQSWEKNGAPVMEGPAAMYNGGKTYLTYSASYCWTPDYSLGLLTWNGSGDPSLSASWAKSGPVLKSANSNYGPGHNGFFTSPDGKEIWNVYHATANSAGSCDGNRYTMAQKVTFNSNGTPNFGTPAKLGTTITGPSGE</sequence>
<keyword evidence="2" id="KW-0732">Signal</keyword>
<dbReference type="FunFam" id="3.40.50.720:FF:001190">
    <property type="entry name" value="Short-chain dehydrogenase/reductase SDR"/>
    <property type="match status" value="1"/>
</dbReference>
<dbReference type="PROSITE" id="PS00061">
    <property type="entry name" value="ADH_SHORT"/>
    <property type="match status" value="1"/>
</dbReference>
<gene>
    <name evidence="6" type="ORF">ST47_g9538</name>
</gene>
<keyword evidence="4" id="KW-0521">NADP</keyword>
<dbReference type="InterPro" id="IPR023296">
    <property type="entry name" value="Glyco_hydro_beta-prop_sf"/>
</dbReference>
<evidence type="ECO:0000313" key="7">
    <source>
        <dbReference type="Proteomes" id="UP000076837"/>
    </source>
</evidence>
<comment type="similarity">
    <text evidence="1">Belongs to the glycosyl hydrolase 43 family.</text>
</comment>
<proteinExistence type="inferred from homology"/>
<dbReference type="InterPro" id="IPR036291">
    <property type="entry name" value="NAD(P)-bd_dom_sf"/>
</dbReference>
<dbReference type="Gene3D" id="2.115.10.20">
    <property type="entry name" value="Glycosyl hydrolase domain, family 43"/>
    <property type="match status" value="1"/>
</dbReference>
<dbReference type="OrthoDB" id="272289at2759"/>
<evidence type="ECO:0000313" key="6">
    <source>
        <dbReference type="EMBL" id="KZM19330.1"/>
    </source>
</evidence>
<dbReference type="STRING" id="5454.A0A162X301"/>
<name>A0A162X301_DIDRA</name>
<evidence type="ECO:0000256" key="4">
    <source>
        <dbReference type="ARBA" id="ARBA00022857"/>
    </source>
</evidence>
<dbReference type="SUPFAM" id="SSF51735">
    <property type="entry name" value="NAD(P)-binding Rossmann-fold domains"/>
    <property type="match status" value="1"/>
</dbReference>
<organism evidence="6 7">
    <name type="scientific">Didymella rabiei</name>
    <name type="common">Chickpea ascochyta blight fungus</name>
    <name type="synonym">Mycosphaerella rabiei</name>
    <dbReference type="NCBI Taxonomy" id="5454"/>
    <lineage>
        <taxon>Eukaryota</taxon>
        <taxon>Fungi</taxon>
        <taxon>Dikarya</taxon>
        <taxon>Ascomycota</taxon>
        <taxon>Pezizomycotina</taxon>
        <taxon>Dothideomycetes</taxon>
        <taxon>Pleosporomycetidae</taxon>
        <taxon>Pleosporales</taxon>
        <taxon>Pleosporineae</taxon>
        <taxon>Didymellaceae</taxon>
        <taxon>Ascochyta</taxon>
    </lineage>
</organism>
<dbReference type="CDD" id="cd05233">
    <property type="entry name" value="SDR_c"/>
    <property type="match status" value="1"/>
</dbReference>